<sequence>MDIIHLSTSDIDNGGARAAYRLHDGLRSLGCNSKMLVRAKFSNDPTVLTERSPLTKLSPPISGMPLRFYPKRNGSMFSTQWFPDVLTKRVNQFNPDIINLHWVCNGYLQIETLAKFSQPLVWTLHDMWPFTGGCDYIKDCERYKESCGQCPQLESSRSSDLSRWVWQRKAKAWQNANLTIVATTKWMADCARSSSLFKNRRIEVIPLGLDTEKYKPVNRQVARDLLNLPQDKKIVLFGAITSTSYPRKGFQLLVPALQRLSASGWADHIELVVFGSSPPEKPIDLGFNAHYLGRVHDDISLALIYSAADVMVVPSVQEAFGQTASEALSCGTPVVAFNATGLKDIVDHQQNGYLATPFEVEDLAKGIAWVIEDEERQQKLQFQARQKSLQEFAKNVQAQRYLSLYEEILGTSVSRDSAM</sequence>
<feature type="domain" description="Glycosyl transferase family 1" evidence="1">
    <location>
        <begin position="226"/>
        <end position="386"/>
    </location>
</feature>
<dbReference type="AlphaFoldDB" id="A0A1U7IKW9"/>
<protein>
    <submittedName>
        <fullName evidence="3">Glycosyl transferase</fullName>
    </submittedName>
</protein>
<dbReference type="STRING" id="454136.NIES2119_12225"/>
<evidence type="ECO:0000259" key="1">
    <source>
        <dbReference type="Pfam" id="PF00534"/>
    </source>
</evidence>
<comment type="caution">
    <text evidence="3">The sequence shown here is derived from an EMBL/GenBank/DDBJ whole genome shotgun (WGS) entry which is preliminary data.</text>
</comment>
<dbReference type="RefSeq" id="WP_073593745.1">
    <property type="nucleotide sequence ID" value="NZ_MRCE01000010.1"/>
</dbReference>
<name>A0A1U7IKW9_9CYAN</name>
<dbReference type="Gene3D" id="3.40.50.2000">
    <property type="entry name" value="Glycogen Phosphorylase B"/>
    <property type="match status" value="2"/>
</dbReference>
<dbReference type="PANTHER" id="PTHR45947">
    <property type="entry name" value="SULFOQUINOVOSYL TRANSFERASE SQD2"/>
    <property type="match status" value="1"/>
</dbReference>
<dbReference type="Proteomes" id="UP000185860">
    <property type="component" value="Unassembled WGS sequence"/>
</dbReference>
<evidence type="ECO:0000313" key="4">
    <source>
        <dbReference type="Proteomes" id="UP000185860"/>
    </source>
</evidence>
<dbReference type="OrthoDB" id="9768685at2"/>
<dbReference type="PANTHER" id="PTHR45947:SF3">
    <property type="entry name" value="SULFOQUINOVOSYL TRANSFERASE SQD2"/>
    <property type="match status" value="1"/>
</dbReference>
<gene>
    <name evidence="3" type="ORF">NIES2119_12225</name>
</gene>
<dbReference type="InterPro" id="IPR050194">
    <property type="entry name" value="Glycosyltransferase_grp1"/>
</dbReference>
<dbReference type="Pfam" id="PF13439">
    <property type="entry name" value="Glyco_transf_4"/>
    <property type="match status" value="1"/>
</dbReference>
<dbReference type="Pfam" id="PF00534">
    <property type="entry name" value="Glycos_transf_1"/>
    <property type="match status" value="1"/>
</dbReference>
<reference evidence="3 4" key="1">
    <citation type="submission" date="2016-11" db="EMBL/GenBank/DDBJ databases">
        <title>Draft Genome Sequences of Nine Cyanobacterial Strains from Diverse Habitats.</title>
        <authorList>
            <person name="Zhu T."/>
            <person name="Hou S."/>
            <person name="Lu X."/>
            <person name="Hess W.R."/>
        </authorList>
    </citation>
    <scope>NUCLEOTIDE SEQUENCE [LARGE SCALE GENOMIC DNA]</scope>
    <source>
        <strain evidence="3 4">IAM M-71</strain>
    </source>
</reference>
<dbReference type="GO" id="GO:0016757">
    <property type="term" value="F:glycosyltransferase activity"/>
    <property type="evidence" value="ECO:0007669"/>
    <property type="project" value="InterPro"/>
</dbReference>
<dbReference type="SUPFAM" id="SSF53756">
    <property type="entry name" value="UDP-Glycosyltransferase/glycogen phosphorylase"/>
    <property type="match status" value="1"/>
</dbReference>
<feature type="domain" description="Glycosyltransferase subfamily 4-like N-terminal" evidence="2">
    <location>
        <begin position="13"/>
        <end position="213"/>
    </location>
</feature>
<dbReference type="InterPro" id="IPR001296">
    <property type="entry name" value="Glyco_trans_1"/>
</dbReference>
<evidence type="ECO:0000313" key="3">
    <source>
        <dbReference type="EMBL" id="OKH37904.1"/>
    </source>
</evidence>
<evidence type="ECO:0000259" key="2">
    <source>
        <dbReference type="Pfam" id="PF13439"/>
    </source>
</evidence>
<dbReference type="InterPro" id="IPR028098">
    <property type="entry name" value="Glyco_trans_4-like_N"/>
</dbReference>
<dbReference type="CDD" id="cd03825">
    <property type="entry name" value="GT4_WcaC-like"/>
    <property type="match status" value="1"/>
</dbReference>
<proteinExistence type="predicted"/>
<keyword evidence="3" id="KW-0808">Transferase</keyword>
<dbReference type="EMBL" id="MRCE01000010">
    <property type="protein sequence ID" value="OKH37904.1"/>
    <property type="molecule type" value="Genomic_DNA"/>
</dbReference>
<accession>A0A1U7IKW9</accession>
<organism evidence="3 4">
    <name type="scientific">[Phormidium ambiguum] IAM M-71</name>
    <dbReference type="NCBI Taxonomy" id="454136"/>
    <lineage>
        <taxon>Bacteria</taxon>
        <taxon>Bacillati</taxon>
        <taxon>Cyanobacteriota</taxon>
        <taxon>Cyanophyceae</taxon>
        <taxon>Oscillatoriophycideae</taxon>
        <taxon>Aerosakkonematales</taxon>
        <taxon>Aerosakkonemataceae</taxon>
        <taxon>Floridanema</taxon>
    </lineage>
</organism>